<feature type="region of interest" description="Disordered" evidence="2">
    <location>
        <begin position="204"/>
        <end position="312"/>
    </location>
</feature>
<feature type="compositionally biased region" description="Polar residues" evidence="2">
    <location>
        <begin position="204"/>
        <end position="215"/>
    </location>
</feature>
<dbReference type="PROSITE" id="PS00036">
    <property type="entry name" value="BZIP_BASIC"/>
    <property type="match status" value="1"/>
</dbReference>
<comment type="caution">
    <text evidence="4">The sequence shown here is derived from an EMBL/GenBank/DDBJ whole genome shotgun (WGS) entry which is preliminary data.</text>
</comment>
<sequence>MATSLNPDELRFPEYDLGMPAEVVYDGQHDLPSLSPSADVPFLASNAQNSNIDPHIANNIINTYHHQSSSTMSGFGGFNDYTFPQHSDDQDVLEEQQLSPYEQQPAPQCQYKRQRVLTPQEQEQQYGTQQYGPEQYGQPPPAASDPISHSVAYPQHALGPAPFASETNTFMTPNYSQPAQNQGLLSVDIPQGQMRASVGFSAQSSVVATRSQPANSKPGHPNPKWELLPRDAPTHTRPSSQDHEVSPTTPGEQAQSPAPSQDLGPTRQDWKIPARAKPGRKAILRTEEEAKLTRRAQNATAQAKSRDRRQVREEELKKEVQVKVKELRTKDGELYTLRVQNDRLQAEVQRLQADVQMLQQQLAQGPRNDSGFQGY</sequence>
<feature type="compositionally biased region" description="Polar residues" evidence="2">
    <location>
        <begin position="246"/>
        <end position="259"/>
    </location>
</feature>
<organism evidence="4 5">
    <name type="scientific">Cryoendolithus antarcticus</name>
    <dbReference type="NCBI Taxonomy" id="1507870"/>
    <lineage>
        <taxon>Eukaryota</taxon>
        <taxon>Fungi</taxon>
        <taxon>Dikarya</taxon>
        <taxon>Ascomycota</taxon>
        <taxon>Pezizomycotina</taxon>
        <taxon>Dothideomycetes</taxon>
        <taxon>Dothideomycetidae</taxon>
        <taxon>Cladosporiales</taxon>
        <taxon>Cladosporiaceae</taxon>
        <taxon>Cryoendolithus</taxon>
    </lineage>
</organism>
<gene>
    <name evidence="4" type="ORF">B0A48_00711</name>
</gene>
<protein>
    <recommendedName>
        <fullName evidence="3">BZIP domain-containing protein</fullName>
    </recommendedName>
</protein>
<evidence type="ECO:0000313" key="5">
    <source>
        <dbReference type="Proteomes" id="UP000192596"/>
    </source>
</evidence>
<evidence type="ECO:0000256" key="1">
    <source>
        <dbReference type="SAM" id="Coils"/>
    </source>
</evidence>
<evidence type="ECO:0000313" key="4">
    <source>
        <dbReference type="EMBL" id="OQO15328.1"/>
    </source>
</evidence>
<feature type="domain" description="BZIP" evidence="3">
    <location>
        <begin position="294"/>
        <end position="308"/>
    </location>
</feature>
<keyword evidence="5" id="KW-1185">Reference proteome</keyword>
<keyword evidence="1" id="KW-0175">Coiled coil</keyword>
<dbReference type="InterPro" id="IPR004827">
    <property type="entry name" value="bZIP"/>
</dbReference>
<dbReference type="Proteomes" id="UP000192596">
    <property type="component" value="Unassembled WGS sequence"/>
</dbReference>
<dbReference type="STRING" id="1507870.A0A1V8TVE1"/>
<dbReference type="InParanoid" id="A0A1V8TVE1"/>
<evidence type="ECO:0000259" key="3">
    <source>
        <dbReference type="PROSITE" id="PS00036"/>
    </source>
</evidence>
<dbReference type="Gene3D" id="1.20.5.170">
    <property type="match status" value="1"/>
</dbReference>
<feature type="region of interest" description="Disordered" evidence="2">
    <location>
        <begin position="117"/>
        <end position="153"/>
    </location>
</feature>
<feature type="compositionally biased region" description="Basic and acidic residues" evidence="2">
    <location>
        <begin position="227"/>
        <end position="245"/>
    </location>
</feature>
<dbReference type="EMBL" id="NAJO01000001">
    <property type="protein sequence ID" value="OQO15328.1"/>
    <property type="molecule type" value="Genomic_DNA"/>
</dbReference>
<feature type="compositionally biased region" description="Low complexity" evidence="2">
    <location>
        <begin position="118"/>
        <end position="137"/>
    </location>
</feature>
<proteinExistence type="predicted"/>
<name>A0A1V8TVE1_9PEZI</name>
<feature type="coiled-coil region" evidence="1">
    <location>
        <begin position="334"/>
        <end position="361"/>
    </location>
</feature>
<reference evidence="5" key="1">
    <citation type="submission" date="2017-03" db="EMBL/GenBank/DDBJ databases">
        <title>Genomes of endolithic fungi from Antarctica.</title>
        <authorList>
            <person name="Coleine C."/>
            <person name="Masonjones S."/>
            <person name="Stajich J.E."/>
        </authorList>
    </citation>
    <scope>NUCLEOTIDE SEQUENCE [LARGE SCALE GENOMIC DNA]</scope>
    <source>
        <strain evidence="5">CCFEE 5527</strain>
    </source>
</reference>
<accession>A0A1V8TVE1</accession>
<evidence type="ECO:0000256" key="2">
    <source>
        <dbReference type="SAM" id="MobiDB-lite"/>
    </source>
</evidence>
<dbReference type="AlphaFoldDB" id="A0A1V8TVE1"/>
<dbReference type="GO" id="GO:0003700">
    <property type="term" value="F:DNA-binding transcription factor activity"/>
    <property type="evidence" value="ECO:0007669"/>
    <property type="project" value="InterPro"/>
</dbReference>
<dbReference type="CDD" id="cd14686">
    <property type="entry name" value="bZIP"/>
    <property type="match status" value="1"/>
</dbReference>